<dbReference type="AlphaFoldDB" id="A0A0J1IRA0"/>
<dbReference type="RefSeq" id="WP_047940186.1">
    <property type="nucleotide sequence ID" value="NZ_CP053989.1"/>
</dbReference>
<evidence type="ECO:0000259" key="1">
    <source>
        <dbReference type="PROSITE" id="PS51462"/>
    </source>
</evidence>
<keyword evidence="2" id="KW-0378">Hydrolase</keyword>
<name>A0A0J1IRA0_NIACI</name>
<dbReference type="Proteomes" id="UP000036045">
    <property type="component" value="Unassembled WGS sequence"/>
</dbReference>
<feature type="domain" description="Nudix hydrolase" evidence="1">
    <location>
        <begin position="29"/>
        <end position="167"/>
    </location>
</feature>
<dbReference type="PATRIC" id="fig|1397.4.peg.393"/>
<evidence type="ECO:0000313" key="2">
    <source>
        <dbReference type="EMBL" id="KLV28491.1"/>
    </source>
</evidence>
<dbReference type="InterPro" id="IPR015797">
    <property type="entry name" value="NUDIX_hydrolase-like_dom_sf"/>
</dbReference>
<sequence>MSIEMIKIYDEQKNPLGITSRDIVHQKGYWHDTFHCWFLKNENNIDYIYFQLRSKVKNDFPNLLDITAAGHILANETVGEGIREIKEELGMDVSMEDLELIGVIKDCIITENFIDKEFGNVYMYRVNEEPVYKLQKEEVSGIVRTKFKNFYDFVFEKRTEITVNGFIINTYDEKLEITKSVTKEDFVPHSGSYLKDVVTIIKNVMDC</sequence>
<dbReference type="GO" id="GO:0016787">
    <property type="term" value="F:hydrolase activity"/>
    <property type="evidence" value="ECO:0007669"/>
    <property type="project" value="UniProtKB-KW"/>
</dbReference>
<organism evidence="2 3">
    <name type="scientific">Niallia circulans</name>
    <name type="common">Bacillus circulans</name>
    <dbReference type="NCBI Taxonomy" id="1397"/>
    <lineage>
        <taxon>Bacteria</taxon>
        <taxon>Bacillati</taxon>
        <taxon>Bacillota</taxon>
        <taxon>Bacilli</taxon>
        <taxon>Bacillales</taxon>
        <taxon>Bacillaceae</taxon>
        <taxon>Niallia</taxon>
    </lineage>
</organism>
<dbReference type="OrthoDB" id="9780586at2"/>
<dbReference type="PANTHER" id="PTHR10885:SF0">
    <property type="entry name" value="ISOPENTENYL-DIPHOSPHATE DELTA-ISOMERASE"/>
    <property type="match status" value="1"/>
</dbReference>
<keyword evidence="3" id="KW-1185">Reference proteome</keyword>
<dbReference type="SUPFAM" id="SSF55811">
    <property type="entry name" value="Nudix"/>
    <property type="match status" value="1"/>
</dbReference>
<dbReference type="GeneID" id="56349365"/>
<dbReference type="EMBL" id="LDPH01000001">
    <property type="protein sequence ID" value="KLV28491.1"/>
    <property type="molecule type" value="Genomic_DNA"/>
</dbReference>
<accession>A0A0J1IRA0</accession>
<dbReference type="PANTHER" id="PTHR10885">
    <property type="entry name" value="ISOPENTENYL-DIPHOSPHATE DELTA-ISOMERASE"/>
    <property type="match status" value="1"/>
</dbReference>
<evidence type="ECO:0000313" key="3">
    <source>
        <dbReference type="Proteomes" id="UP000036045"/>
    </source>
</evidence>
<dbReference type="CDD" id="cd04692">
    <property type="entry name" value="NUDIX_Hydrolase"/>
    <property type="match status" value="1"/>
</dbReference>
<dbReference type="Gene3D" id="3.90.79.10">
    <property type="entry name" value="Nucleoside Triphosphate Pyrophosphohydrolase"/>
    <property type="match status" value="1"/>
</dbReference>
<dbReference type="InterPro" id="IPR000086">
    <property type="entry name" value="NUDIX_hydrolase_dom"/>
</dbReference>
<proteinExistence type="predicted"/>
<gene>
    <name evidence="2" type="ORF">ABW02_01775</name>
</gene>
<dbReference type="PROSITE" id="PS51462">
    <property type="entry name" value="NUDIX"/>
    <property type="match status" value="1"/>
</dbReference>
<comment type="caution">
    <text evidence="2">The sequence shown here is derived from an EMBL/GenBank/DDBJ whole genome shotgun (WGS) entry which is preliminary data.</text>
</comment>
<protein>
    <submittedName>
        <fullName evidence="2">NUDIX hydrolase</fullName>
    </submittedName>
</protein>
<reference evidence="2 3" key="1">
    <citation type="submission" date="2015-05" db="EMBL/GenBank/DDBJ databases">
        <title>Whole genome sequence and identification of bacterial endophytes from Costus igneus.</title>
        <authorList>
            <person name="Lee Y.P."/>
            <person name="Gan H.M."/>
            <person name="Eng W."/>
            <person name="Wheatley M.S."/>
            <person name="Caraballo A."/>
            <person name="Polter S."/>
            <person name="Savka M.A."/>
            <person name="Hudson A.O."/>
        </authorList>
    </citation>
    <scope>NUCLEOTIDE SEQUENCE [LARGE SCALE GENOMIC DNA]</scope>
    <source>
        <strain evidence="2 3">RIT379</strain>
    </source>
</reference>